<proteinExistence type="predicted"/>
<sequence length="101" mass="11221">MALSRHVISSPEAYWSAALRPRLSQMDNWKHNSDDEQALQMAELEVEAVSSLLPLLKTRRNGCTKVARLPNEILAHVIALLAGEDPPDTRFTLGTENRDAA</sequence>
<gene>
    <name evidence="1" type="ORF">BV25DRAFT_1912992</name>
</gene>
<accession>A0ACB8TDD2</accession>
<keyword evidence="2" id="KW-1185">Reference proteome</keyword>
<dbReference type="Proteomes" id="UP000814140">
    <property type="component" value="Unassembled WGS sequence"/>
</dbReference>
<name>A0ACB8TDD2_9AGAM</name>
<comment type="caution">
    <text evidence="1">The sequence shown here is derived from an EMBL/GenBank/DDBJ whole genome shotgun (WGS) entry which is preliminary data.</text>
</comment>
<evidence type="ECO:0000313" key="1">
    <source>
        <dbReference type="EMBL" id="KAI0066218.1"/>
    </source>
</evidence>
<organism evidence="1 2">
    <name type="scientific">Artomyces pyxidatus</name>
    <dbReference type="NCBI Taxonomy" id="48021"/>
    <lineage>
        <taxon>Eukaryota</taxon>
        <taxon>Fungi</taxon>
        <taxon>Dikarya</taxon>
        <taxon>Basidiomycota</taxon>
        <taxon>Agaricomycotina</taxon>
        <taxon>Agaricomycetes</taxon>
        <taxon>Russulales</taxon>
        <taxon>Auriscalpiaceae</taxon>
        <taxon>Artomyces</taxon>
    </lineage>
</organism>
<reference evidence="1" key="2">
    <citation type="journal article" date="2022" name="New Phytol.">
        <title>Evolutionary transition to the ectomycorrhizal habit in the genomes of a hyperdiverse lineage of mushroom-forming fungi.</title>
        <authorList>
            <person name="Looney B."/>
            <person name="Miyauchi S."/>
            <person name="Morin E."/>
            <person name="Drula E."/>
            <person name="Courty P.E."/>
            <person name="Kohler A."/>
            <person name="Kuo A."/>
            <person name="LaButti K."/>
            <person name="Pangilinan J."/>
            <person name="Lipzen A."/>
            <person name="Riley R."/>
            <person name="Andreopoulos W."/>
            <person name="He G."/>
            <person name="Johnson J."/>
            <person name="Nolan M."/>
            <person name="Tritt A."/>
            <person name="Barry K.W."/>
            <person name="Grigoriev I.V."/>
            <person name="Nagy L.G."/>
            <person name="Hibbett D."/>
            <person name="Henrissat B."/>
            <person name="Matheny P.B."/>
            <person name="Labbe J."/>
            <person name="Martin F.M."/>
        </authorList>
    </citation>
    <scope>NUCLEOTIDE SEQUENCE</scope>
    <source>
        <strain evidence="1">HHB10654</strain>
    </source>
</reference>
<dbReference type="EMBL" id="MU277193">
    <property type="protein sequence ID" value="KAI0066218.1"/>
    <property type="molecule type" value="Genomic_DNA"/>
</dbReference>
<protein>
    <submittedName>
        <fullName evidence="1">Uncharacterized protein</fullName>
    </submittedName>
</protein>
<evidence type="ECO:0000313" key="2">
    <source>
        <dbReference type="Proteomes" id="UP000814140"/>
    </source>
</evidence>
<reference evidence="1" key="1">
    <citation type="submission" date="2021-03" db="EMBL/GenBank/DDBJ databases">
        <authorList>
            <consortium name="DOE Joint Genome Institute"/>
            <person name="Ahrendt S."/>
            <person name="Looney B.P."/>
            <person name="Miyauchi S."/>
            <person name="Morin E."/>
            <person name="Drula E."/>
            <person name="Courty P.E."/>
            <person name="Chicoki N."/>
            <person name="Fauchery L."/>
            <person name="Kohler A."/>
            <person name="Kuo A."/>
            <person name="Labutti K."/>
            <person name="Pangilinan J."/>
            <person name="Lipzen A."/>
            <person name="Riley R."/>
            <person name="Andreopoulos W."/>
            <person name="He G."/>
            <person name="Johnson J."/>
            <person name="Barry K.W."/>
            <person name="Grigoriev I.V."/>
            <person name="Nagy L."/>
            <person name="Hibbett D."/>
            <person name="Henrissat B."/>
            <person name="Matheny P.B."/>
            <person name="Labbe J."/>
            <person name="Martin F."/>
        </authorList>
    </citation>
    <scope>NUCLEOTIDE SEQUENCE</scope>
    <source>
        <strain evidence="1">HHB10654</strain>
    </source>
</reference>